<dbReference type="InterPro" id="IPR041988">
    <property type="entry name" value="Ribosomal_uL24_KOW"/>
</dbReference>
<dbReference type="NCBIfam" id="TIGR01079">
    <property type="entry name" value="rplX_bact"/>
    <property type="match status" value="1"/>
</dbReference>
<dbReference type="eggNOG" id="COG0198">
    <property type="taxonomic scope" value="Bacteria"/>
</dbReference>
<dbReference type="Gene3D" id="2.30.30.30">
    <property type="match status" value="1"/>
</dbReference>
<keyword evidence="2 5" id="KW-0689">Ribosomal protein</keyword>
<feature type="domain" description="KOW" evidence="6">
    <location>
        <begin position="6"/>
        <end position="33"/>
    </location>
</feature>
<evidence type="ECO:0000256" key="5">
    <source>
        <dbReference type="HAMAP-Rule" id="MF_01326"/>
    </source>
</evidence>
<keyword evidence="3 5" id="KW-0687">Ribonucleoprotein</keyword>
<keyword evidence="5" id="KW-0699">rRNA-binding</keyword>
<dbReference type="STRING" id="1399147.P618_200591"/>
<dbReference type="Pfam" id="PF17136">
    <property type="entry name" value="ribosomal_L24"/>
    <property type="match status" value="1"/>
</dbReference>
<keyword evidence="5" id="KW-0694">RNA-binding</keyword>
<dbReference type="GO" id="GO:0006412">
    <property type="term" value="P:translation"/>
    <property type="evidence" value="ECO:0007669"/>
    <property type="project" value="UniProtKB-UniRule"/>
</dbReference>
<dbReference type="PANTHER" id="PTHR12903">
    <property type="entry name" value="MITOCHONDRIAL RIBOSOMAL PROTEIN L24"/>
    <property type="match status" value="1"/>
</dbReference>
<dbReference type="RefSeq" id="WP_021827279.1">
    <property type="nucleotide sequence ID" value="NZ_AWTR02000059.1"/>
</dbReference>
<dbReference type="GO" id="GO:0005840">
    <property type="term" value="C:ribosome"/>
    <property type="evidence" value="ECO:0007669"/>
    <property type="project" value="UniProtKB-KW"/>
</dbReference>
<comment type="function">
    <text evidence="5">One of two assembly initiator proteins, it binds directly to the 5'-end of the 23S rRNA, where it nucleates assembly of the 50S subunit.</text>
</comment>
<dbReference type="GO" id="GO:0003735">
    <property type="term" value="F:structural constituent of ribosome"/>
    <property type="evidence" value="ECO:0007669"/>
    <property type="project" value="InterPro"/>
</dbReference>
<proteinExistence type="inferred from homology"/>
<dbReference type="SUPFAM" id="SSF50104">
    <property type="entry name" value="Translation proteins SH3-like domain"/>
    <property type="match status" value="1"/>
</dbReference>
<dbReference type="GO" id="GO:0019843">
    <property type="term" value="F:rRNA binding"/>
    <property type="evidence" value="ECO:0007669"/>
    <property type="project" value="UniProtKB-UniRule"/>
</dbReference>
<dbReference type="HAMAP" id="MF_01326_B">
    <property type="entry name" value="Ribosomal_uL24_B"/>
    <property type="match status" value="1"/>
</dbReference>
<organism evidence="7 8">
    <name type="scientific">Holospora obtusa F1</name>
    <dbReference type="NCBI Taxonomy" id="1399147"/>
    <lineage>
        <taxon>Bacteria</taxon>
        <taxon>Pseudomonadati</taxon>
        <taxon>Pseudomonadota</taxon>
        <taxon>Alphaproteobacteria</taxon>
        <taxon>Holosporales</taxon>
        <taxon>Holosporaceae</taxon>
        <taxon>Holospora</taxon>
    </lineage>
</organism>
<evidence type="ECO:0000256" key="1">
    <source>
        <dbReference type="ARBA" id="ARBA00010618"/>
    </source>
</evidence>
<dbReference type="InterPro" id="IPR057264">
    <property type="entry name" value="Ribosomal_uL24_C"/>
</dbReference>
<dbReference type="CDD" id="cd06089">
    <property type="entry name" value="KOW_RPL26"/>
    <property type="match status" value="1"/>
</dbReference>
<protein>
    <recommendedName>
        <fullName evidence="4 5">Large ribosomal subunit protein uL24</fullName>
    </recommendedName>
</protein>
<accession>W6TTT0</accession>
<evidence type="ECO:0000256" key="4">
    <source>
        <dbReference type="ARBA" id="ARBA00035206"/>
    </source>
</evidence>
<dbReference type="SMART" id="SM00739">
    <property type="entry name" value="KOW"/>
    <property type="match status" value="1"/>
</dbReference>
<comment type="subunit">
    <text evidence="5">Part of the 50S ribosomal subunit.</text>
</comment>
<evidence type="ECO:0000256" key="2">
    <source>
        <dbReference type="ARBA" id="ARBA00022980"/>
    </source>
</evidence>
<dbReference type="EMBL" id="AWTR02000059">
    <property type="protein sequence ID" value="ETZ07197.1"/>
    <property type="molecule type" value="Genomic_DNA"/>
</dbReference>
<dbReference type="Pfam" id="PF00467">
    <property type="entry name" value="KOW"/>
    <property type="match status" value="1"/>
</dbReference>
<sequence length="120" mass="13441">MKVKCKIKKGDLVVLISGKDKGIKGIVLGIDYARQRVLVDGVGEVFRHTKASSKTPDGGILKKNLGVHWSNVMIVDPAHKDDAFQYCSRSFLTRIGFMFDQNGEKFRYAKRSGEIIGRVR</sequence>
<evidence type="ECO:0000313" key="8">
    <source>
        <dbReference type="Proteomes" id="UP000019112"/>
    </source>
</evidence>
<comment type="caution">
    <text evidence="7">The sequence shown here is derived from an EMBL/GenBank/DDBJ whole genome shotgun (WGS) entry which is preliminary data.</text>
</comment>
<evidence type="ECO:0000313" key="7">
    <source>
        <dbReference type="EMBL" id="ETZ07197.1"/>
    </source>
</evidence>
<dbReference type="GO" id="GO:1990904">
    <property type="term" value="C:ribonucleoprotein complex"/>
    <property type="evidence" value="ECO:0007669"/>
    <property type="project" value="UniProtKB-KW"/>
</dbReference>
<dbReference type="InterPro" id="IPR003256">
    <property type="entry name" value="Ribosomal_uL24"/>
</dbReference>
<comment type="similarity">
    <text evidence="1 5">Belongs to the universal ribosomal protein uL24 family.</text>
</comment>
<dbReference type="InterPro" id="IPR014722">
    <property type="entry name" value="Rib_uL2_dom2"/>
</dbReference>
<dbReference type="InterPro" id="IPR008991">
    <property type="entry name" value="Translation_prot_SH3-like_sf"/>
</dbReference>
<dbReference type="InterPro" id="IPR005824">
    <property type="entry name" value="KOW"/>
</dbReference>
<dbReference type="OrthoDB" id="9807419at2"/>
<dbReference type="AlphaFoldDB" id="W6TTT0"/>
<name>W6TTT0_HOLOB</name>
<reference evidence="7 8" key="1">
    <citation type="journal article" date="2014" name="FEMS Microbiol. Lett.">
        <title>Draft genome sequences of three Holospora species (Holospora obtusa, Holospora undulata, and Holospora elegans), endonuclear symbiotic bacteria of the ciliate Paramecium caudatum.</title>
        <authorList>
            <person name="Dohra H."/>
            <person name="Tanaka K."/>
            <person name="Suzuki T."/>
            <person name="Fujishima M."/>
            <person name="Suzuki H."/>
        </authorList>
    </citation>
    <scope>NUCLEOTIDE SEQUENCE [LARGE SCALE GENOMIC DNA]</scope>
    <source>
        <strain evidence="7 8">F1</strain>
    </source>
</reference>
<gene>
    <name evidence="5" type="primary">rplX</name>
    <name evidence="7" type="ORF">P618_200591</name>
</gene>
<comment type="function">
    <text evidence="5">One of the proteins that surrounds the polypeptide exit tunnel on the outside of the subunit.</text>
</comment>
<evidence type="ECO:0000256" key="3">
    <source>
        <dbReference type="ARBA" id="ARBA00023274"/>
    </source>
</evidence>
<dbReference type="Proteomes" id="UP000019112">
    <property type="component" value="Unassembled WGS sequence"/>
</dbReference>
<evidence type="ECO:0000259" key="6">
    <source>
        <dbReference type="SMART" id="SM00739"/>
    </source>
</evidence>
<keyword evidence="8" id="KW-1185">Reference proteome</keyword>